<feature type="transmembrane region" description="Helical" evidence="1">
    <location>
        <begin position="446"/>
        <end position="465"/>
    </location>
</feature>
<dbReference type="Proteomes" id="UP001499841">
    <property type="component" value="Unassembled WGS sequence"/>
</dbReference>
<evidence type="ECO:0000313" key="2">
    <source>
        <dbReference type="EMBL" id="GAA4287454.1"/>
    </source>
</evidence>
<keyword evidence="3" id="KW-1185">Reference proteome</keyword>
<accession>A0ABP8ETZ1</accession>
<evidence type="ECO:0000256" key="1">
    <source>
        <dbReference type="SAM" id="Phobius"/>
    </source>
</evidence>
<evidence type="ECO:0008006" key="4">
    <source>
        <dbReference type="Google" id="ProtNLM"/>
    </source>
</evidence>
<feature type="transmembrane region" description="Helical" evidence="1">
    <location>
        <begin position="218"/>
        <end position="239"/>
    </location>
</feature>
<feature type="transmembrane region" description="Helical" evidence="1">
    <location>
        <begin position="58"/>
        <end position="77"/>
    </location>
</feature>
<protein>
    <recommendedName>
        <fullName evidence="4">Glycosyltransferase RgtA/B/C/D-like domain-containing protein</fullName>
    </recommendedName>
</protein>
<feature type="transmembrane region" description="Helical" evidence="1">
    <location>
        <begin position="98"/>
        <end position="119"/>
    </location>
</feature>
<feature type="transmembrane region" description="Helical" evidence="1">
    <location>
        <begin position="251"/>
        <end position="278"/>
    </location>
</feature>
<reference evidence="3" key="1">
    <citation type="journal article" date="2019" name="Int. J. Syst. Evol. Microbiol.">
        <title>The Global Catalogue of Microorganisms (GCM) 10K type strain sequencing project: providing services to taxonomists for standard genome sequencing and annotation.</title>
        <authorList>
            <consortium name="The Broad Institute Genomics Platform"/>
            <consortium name="The Broad Institute Genome Sequencing Center for Infectious Disease"/>
            <person name="Wu L."/>
            <person name="Ma J."/>
        </authorList>
    </citation>
    <scope>NUCLEOTIDE SEQUENCE [LARGE SCALE GENOMIC DNA]</scope>
    <source>
        <strain evidence="3">JCM 17459</strain>
    </source>
</reference>
<keyword evidence="1" id="KW-1133">Transmembrane helix</keyword>
<sequence length="476" mass="49019">MGTSLLLLLAVAGLGTPVAARLGAAQGLPVATRAALAPLAGLAAVGAVTLAVGHAGLLGAWLPFALGGAGGVALVLARRSCTALVRGAVGAALEQARAFPVPVGAVALGLVLAAVAALAPPWRTDEVEYHWPAPVAWAQAGGWNDSPYRHVDAFPFMEVIYTAAATQGSWVAAHHLHLLTLVATGLAAAGCARSLGVRGSGAVAAAAMAMPVVWDGAYVAYNDVVVGALGATAVAVVLGPRWSTWPAVATAAALLAVAISVKPTAAAGVGVVALVLLLRTVQERGAQTLAPWALLRRWAVLAGTAVLVLGLWSLRQRSLTGHLLDPAVTGPTTAEAASRLPSATEQLLAPVVPLVTGVLGSQEPWGGRTAVVLQLLLVPALVHVLRRRGDTLRRFTLVALPAWAHWVVLGLVTVRTRFHIVTWVLLVVAVRAAVEDASENRPRLRGWLEVVWTLAVVAGMLDVSLEMVRLIGARVW</sequence>
<feature type="transmembrane region" description="Helical" evidence="1">
    <location>
        <begin position="395"/>
        <end position="412"/>
    </location>
</feature>
<keyword evidence="1" id="KW-0472">Membrane</keyword>
<gene>
    <name evidence="2" type="ORF">GCM10022262_18130</name>
</gene>
<name>A0ABP8ETZ1_9MICO</name>
<comment type="caution">
    <text evidence="2">The sequence shown here is derived from an EMBL/GenBank/DDBJ whole genome shotgun (WGS) entry which is preliminary data.</text>
</comment>
<dbReference type="EMBL" id="BAABBA010000007">
    <property type="protein sequence ID" value="GAA4287454.1"/>
    <property type="molecule type" value="Genomic_DNA"/>
</dbReference>
<feature type="transmembrane region" description="Helical" evidence="1">
    <location>
        <begin position="298"/>
        <end position="314"/>
    </location>
</feature>
<proteinExistence type="predicted"/>
<evidence type="ECO:0000313" key="3">
    <source>
        <dbReference type="Proteomes" id="UP001499841"/>
    </source>
</evidence>
<organism evidence="2 3">
    <name type="scientific">Georgenia daeguensis</name>
    <dbReference type="NCBI Taxonomy" id="908355"/>
    <lineage>
        <taxon>Bacteria</taxon>
        <taxon>Bacillati</taxon>
        <taxon>Actinomycetota</taxon>
        <taxon>Actinomycetes</taxon>
        <taxon>Micrococcales</taxon>
        <taxon>Bogoriellaceae</taxon>
        <taxon>Georgenia</taxon>
    </lineage>
</organism>
<keyword evidence="1" id="KW-0812">Transmembrane</keyword>